<dbReference type="GO" id="GO:0008324">
    <property type="term" value="F:monoatomic cation transmembrane transporter activity"/>
    <property type="evidence" value="ECO:0007669"/>
    <property type="project" value="InterPro"/>
</dbReference>
<keyword evidence="7 9" id="KW-0472">Membrane</keyword>
<accession>A0AAW8N8H9</accession>
<feature type="transmembrane region" description="Helical" evidence="9">
    <location>
        <begin position="174"/>
        <end position="194"/>
    </location>
</feature>
<gene>
    <name evidence="10" type="ORF">J2X12_000551</name>
</gene>
<dbReference type="Pfam" id="PF02386">
    <property type="entry name" value="TrkH"/>
    <property type="match status" value="1"/>
</dbReference>
<evidence type="ECO:0000313" key="11">
    <source>
        <dbReference type="Proteomes" id="UP001262032"/>
    </source>
</evidence>
<evidence type="ECO:0000256" key="7">
    <source>
        <dbReference type="ARBA" id="ARBA00023136"/>
    </source>
</evidence>
<name>A0AAW8N8H9_PSEOX</name>
<dbReference type="PANTHER" id="PTHR32024:SF1">
    <property type="entry name" value="KTR SYSTEM POTASSIUM UPTAKE PROTEIN B"/>
    <property type="match status" value="1"/>
</dbReference>
<dbReference type="GO" id="GO:0005886">
    <property type="term" value="C:plasma membrane"/>
    <property type="evidence" value="ECO:0007669"/>
    <property type="project" value="UniProtKB-SubCell"/>
</dbReference>
<dbReference type="RefSeq" id="WP_310108745.1">
    <property type="nucleotide sequence ID" value="NZ_JAVDTN010000001.1"/>
</dbReference>
<feature type="transmembrane region" description="Helical" evidence="9">
    <location>
        <begin position="392"/>
        <end position="414"/>
    </location>
</feature>
<feature type="transmembrane region" description="Helical" evidence="9">
    <location>
        <begin position="273"/>
        <end position="292"/>
    </location>
</feature>
<feature type="transmembrane region" description="Helical" evidence="9">
    <location>
        <begin position="340"/>
        <end position="368"/>
    </location>
</feature>
<evidence type="ECO:0000256" key="6">
    <source>
        <dbReference type="ARBA" id="ARBA00023065"/>
    </source>
</evidence>
<dbReference type="GeneID" id="97420827"/>
<keyword evidence="3" id="KW-1003">Cell membrane</keyword>
<dbReference type="InterPro" id="IPR003445">
    <property type="entry name" value="Cat_transpt"/>
</dbReference>
<evidence type="ECO:0000256" key="3">
    <source>
        <dbReference type="ARBA" id="ARBA00022475"/>
    </source>
</evidence>
<keyword evidence="2" id="KW-0813">Transport</keyword>
<protein>
    <submittedName>
        <fullName evidence="10">Potassium uptake TrkH family protein</fullName>
    </submittedName>
</protein>
<evidence type="ECO:0000256" key="5">
    <source>
        <dbReference type="ARBA" id="ARBA00022989"/>
    </source>
</evidence>
<dbReference type="AlphaFoldDB" id="A0AAW8N8H9"/>
<keyword evidence="4 9" id="KW-0812">Transmembrane</keyword>
<comment type="subcellular location">
    <subcellularLocation>
        <location evidence="1">Cell membrane</location>
        <topology evidence="1">Multi-pass membrane protein</topology>
    </subcellularLocation>
</comment>
<feature type="transmembrane region" description="Helical" evidence="9">
    <location>
        <begin position="55"/>
        <end position="73"/>
    </location>
</feature>
<evidence type="ECO:0000256" key="2">
    <source>
        <dbReference type="ARBA" id="ARBA00022448"/>
    </source>
</evidence>
<dbReference type="GO" id="GO:0030001">
    <property type="term" value="P:metal ion transport"/>
    <property type="evidence" value="ECO:0007669"/>
    <property type="project" value="UniProtKB-ARBA"/>
</dbReference>
<comment type="caution">
    <text evidence="10">The sequence shown here is derived from an EMBL/GenBank/DDBJ whole genome shotgun (WGS) entry which is preliminary data.</text>
</comment>
<dbReference type="PANTHER" id="PTHR32024">
    <property type="entry name" value="TRK SYSTEM POTASSIUM UPTAKE PROTEIN TRKG-RELATED"/>
    <property type="match status" value="1"/>
</dbReference>
<keyword evidence="6" id="KW-0406">Ion transport</keyword>
<dbReference type="Proteomes" id="UP001262032">
    <property type="component" value="Unassembled WGS sequence"/>
</dbReference>
<feature type="transmembrane region" description="Helical" evidence="9">
    <location>
        <begin position="233"/>
        <end position="253"/>
    </location>
</feature>
<keyword evidence="5 9" id="KW-1133">Transmembrane helix</keyword>
<sequence>MSLRRSGPPAPGTPKTGQDTASVAAVQKMLRDARNGKGTGRENVVSRLMSHPVRAVPVAFLMVIIVGTGLLMLPAARTDGGAEGFMPAAFTSVSAVCVTGLITVDTATFWTPLGQGIILGLIQVGGFGIMTLATLLALLVRKSIGLRGQLVAQSETHTLNLGDVRAVLLRVARIMLAFEAATALVLTLRFWSAYEQNPATALWHGTFHAISAFNNAGFSLYSDNLIGFAEDPWIITPICLAIIGGGLGFPVIIQLTRGEVAPKDWSIHLRLTIYGTLLLLAAGTALFAAFEWNRNETLGPLSLTGKILGSFAGSVFPRTAGFNSIDYGAASPETLMVTNILMFIGGGSAGTAGGIKITTFLVLGFAIWNEVRGRDQVTIAHRSISSSSQRQALSVALLGIAAVIAGTMLLLILTDYSLEKVLFEAISAFATVGMSTGITYNLPPAAEWVLMALMFTGRIGTVAVASALALTAHPRLFRLPEERPIIG</sequence>
<evidence type="ECO:0000256" key="1">
    <source>
        <dbReference type="ARBA" id="ARBA00004651"/>
    </source>
</evidence>
<reference evidence="10" key="1">
    <citation type="submission" date="2023-07" db="EMBL/GenBank/DDBJ databases">
        <title>Sorghum-associated microbial communities from plants grown in Nebraska, USA.</title>
        <authorList>
            <person name="Schachtman D."/>
        </authorList>
    </citation>
    <scope>NUCLEOTIDE SEQUENCE</scope>
    <source>
        <strain evidence="10">BE261</strain>
    </source>
</reference>
<proteinExistence type="predicted"/>
<feature type="region of interest" description="Disordered" evidence="8">
    <location>
        <begin position="1"/>
        <end position="21"/>
    </location>
</feature>
<feature type="transmembrane region" description="Helical" evidence="9">
    <location>
        <begin position="85"/>
        <end position="104"/>
    </location>
</feature>
<evidence type="ECO:0000313" key="10">
    <source>
        <dbReference type="EMBL" id="MDR7162550.1"/>
    </source>
</evidence>
<organism evidence="10 11">
    <name type="scientific">Pseudarthrobacter oxydans</name>
    <name type="common">Arthrobacter oxydans</name>
    <dbReference type="NCBI Taxonomy" id="1671"/>
    <lineage>
        <taxon>Bacteria</taxon>
        <taxon>Bacillati</taxon>
        <taxon>Actinomycetota</taxon>
        <taxon>Actinomycetes</taxon>
        <taxon>Micrococcales</taxon>
        <taxon>Micrococcaceae</taxon>
        <taxon>Pseudarthrobacter</taxon>
    </lineage>
</organism>
<dbReference type="EMBL" id="JAVDWN010000001">
    <property type="protein sequence ID" value="MDR7162550.1"/>
    <property type="molecule type" value="Genomic_DNA"/>
</dbReference>
<feature type="transmembrane region" description="Helical" evidence="9">
    <location>
        <begin position="116"/>
        <end position="140"/>
    </location>
</feature>
<evidence type="ECO:0000256" key="9">
    <source>
        <dbReference type="SAM" id="Phobius"/>
    </source>
</evidence>
<evidence type="ECO:0000256" key="8">
    <source>
        <dbReference type="SAM" id="MobiDB-lite"/>
    </source>
</evidence>
<evidence type="ECO:0000256" key="4">
    <source>
        <dbReference type="ARBA" id="ARBA00022692"/>
    </source>
</evidence>
<feature type="transmembrane region" description="Helical" evidence="9">
    <location>
        <begin position="448"/>
        <end position="470"/>
    </location>
</feature>